<dbReference type="Proteomes" id="UP000566819">
    <property type="component" value="Unassembled WGS sequence"/>
</dbReference>
<comment type="caution">
    <text evidence="7">The sequence shown here is derived from an EMBL/GenBank/DDBJ whole genome shotgun (WGS) entry which is preliminary data.</text>
</comment>
<keyword evidence="4" id="KW-0804">Transcription</keyword>
<feature type="region of interest" description="Disordered" evidence="6">
    <location>
        <begin position="491"/>
        <end position="512"/>
    </location>
</feature>
<protein>
    <recommendedName>
        <fullName evidence="9">Transcription factor domain-containing protein</fullName>
    </recommendedName>
</protein>
<dbReference type="AlphaFoldDB" id="A0A8H4RC64"/>
<sequence>MQSREAHLSSPHEIGTQRPEVVLQGHPHHLRLQVLKVHSPIQEAAQQLHTVEIDESRFTRCLFCRDIHSGARRKRANVLVVEDKEAGKVEAQCFHAESPSFTLWTVSNAISSTTARWSIVMVACRRSKLHPRLLQHLGPDFNKLLWATISEMPQSYHVVKALCLVCFWPLPTNNNFQDPTFQLSGMMVQIAQQNMLHLGFRTEVPFGDQPAHTEQRDRMLTWVACNIVAQSSSSIHGLPPRTNYGWVLSSDLMFLTPYQLPKDLVDQLRVSQFCNMTTALYCCNSLNGLPPENERWAMVCTLDKVKFLGESGAEISRYREDSFLDLNFLAAKFQLHTFAFFLPLGSIQRDNGFQLLYQYACDFLQRVMDYEMSTGTLLEHCSIFISQSIFSSIFALVKLLNSPFAERIDRQHGKAIFNGILLAIRRISLQNDDLPSRVAIRVPLLWKAMGAGSPWSGTRPDPLILKVDFRMGASHAFDCMWAWREHIKNMDGGSQTEQHKSPGPPSLVPSTSISAIPDASFQNPIGVGDPSLAGWDMNFDLFGAMDWMIDGSAGMDLPAPDFIPQADRP</sequence>
<evidence type="ECO:0000313" key="7">
    <source>
        <dbReference type="EMBL" id="KAF4626843.1"/>
    </source>
</evidence>
<dbReference type="GO" id="GO:0005634">
    <property type="term" value="C:nucleus"/>
    <property type="evidence" value="ECO:0007669"/>
    <property type="project" value="UniProtKB-SubCell"/>
</dbReference>
<dbReference type="GO" id="GO:0000981">
    <property type="term" value="F:DNA-binding transcription factor activity, RNA polymerase II-specific"/>
    <property type="evidence" value="ECO:0007669"/>
    <property type="project" value="TreeGrafter"/>
</dbReference>
<evidence type="ECO:0000256" key="2">
    <source>
        <dbReference type="ARBA" id="ARBA00023015"/>
    </source>
</evidence>
<evidence type="ECO:0000256" key="3">
    <source>
        <dbReference type="ARBA" id="ARBA00023125"/>
    </source>
</evidence>
<accession>A0A8H4RC64</accession>
<keyword evidence="5" id="KW-0539">Nucleus</keyword>
<evidence type="ECO:0008006" key="9">
    <source>
        <dbReference type="Google" id="ProtNLM"/>
    </source>
</evidence>
<comment type="subcellular location">
    <subcellularLocation>
        <location evidence="1">Nucleus</location>
    </subcellularLocation>
</comment>
<dbReference type="PANTHER" id="PTHR31845:SF21">
    <property type="entry name" value="REGULATORY PROTEIN LEU3"/>
    <property type="match status" value="1"/>
</dbReference>
<evidence type="ECO:0000313" key="8">
    <source>
        <dbReference type="Proteomes" id="UP000566819"/>
    </source>
</evidence>
<organism evidence="7 8">
    <name type="scientific">Cudoniella acicularis</name>
    <dbReference type="NCBI Taxonomy" id="354080"/>
    <lineage>
        <taxon>Eukaryota</taxon>
        <taxon>Fungi</taxon>
        <taxon>Dikarya</taxon>
        <taxon>Ascomycota</taxon>
        <taxon>Pezizomycotina</taxon>
        <taxon>Leotiomycetes</taxon>
        <taxon>Helotiales</taxon>
        <taxon>Tricladiaceae</taxon>
        <taxon>Cudoniella</taxon>
    </lineage>
</organism>
<evidence type="ECO:0000256" key="5">
    <source>
        <dbReference type="ARBA" id="ARBA00023242"/>
    </source>
</evidence>
<dbReference type="InterPro" id="IPR051089">
    <property type="entry name" value="prtT"/>
</dbReference>
<reference evidence="7 8" key="1">
    <citation type="submission" date="2020-03" db="EMBL/GenBank/DDBJ databases">
        <title>Draft Genome Sequence of Cudoniella acicularis.</title>
        <authorList>
            <person name="Buettner E."/>
            <person name="Kellner H."/>
        </authorList>
    </citation>
    <scope>NUCLEOTIDE SEQUENCE [LARGE SCALE GENOMIC DNA]</scope>
    <source>
        <strain evidence="7 8">DSM 108380</strain>
    </source>
</reference>
<dbReference type="EMBL" id="JAAMPI010001074">
    <property type="protein sequence ID" value="KAF4626843.1"/>
    <property type="molecule type" value="Genomic_DNA"/>
</dbReference>
<dbReference type="GO" id="GO:0000976">
    <property type="term" value="F:transcription cis-regulatory region binding"/>
    <property type="evidence" value="ECO:0007669"/>
    <property type="project" value="TreeGrafter"/>
</dbReference>
<evidence type="ECO:0000256" key="1">
    <source>
        <dbReference type="ARBA" id="ARBA00004123"/>
    </source>
</evidence>
<keyword evidence="3" id="KW-0238">DNA-binding</keyword>
<evidence type="ECO:0000256" key="4">
    <source>
        <dbReference type="ARBA" id="ARBA00023163"/>
    </source>
</evidence>
<keyword evidence="2" id="KW-0805">Transcription regulation</keyword>
<proteinExistence type="predicted"/>
<evidence type="ECO:0000256" key="6">
    <source>
        <dbReference type="SAM" id="MobiDB-lite"/>
    </source>
</evidence>
<dbReference type="PANTHER" id="PTHR31845">
    <property type="entry name" value="FINGER DOMAIN PROTEIN, PUTATIVE-RELATED"/>
    <property type="match status" value="1"/>
</dbReference>
<keyword evidence="8" id="KW-1185">Reference proteome</keyword>
<name>A0A8H4RC64_9HELO</name>
<dbReference type="CDD" id="cd12148">
    <property type="entry name" value="fungal_TF_MHR"/>
    <property type="match status" value="1"/>
</dbReference>
<gene>
    <name evidence="7" type="ORF">G7Y89_g11314</name>
</gene>
<dbReference type="OrthoDB" id="2341546at2759"/>